<dbReference type="Gene3D" id="2.40.40.20">
    <property type="match status" value="1"/>
</dbReference>
<dbReference type="InterPro" id="IPR045867">
    <property type="entry name" value="DNA-dir_RpoC_beta_prime"/>
</dbReference>
<dbReference type="VEuPathDB" id="AmoebaDB:EIN_131860"/>
<dbReference type="Gene3D" id="1.10.274.100">
    <property type="entry name" value="RNA polymerase Rpb1, domain 3"/>
    <property type="match status" value="1"/>
</dbReference>
<evidence type="ECO:0000256" key="1">
    <source>
        <dbReference type="ARBA" id="ARBA00006460"/>
    </source>
</evidence>
<dbReference type="Pfam" id="PF04983">
    <property type="entry name" value="RNA_pol_Rpb1_3"/>
    <property type="match status" value="1"/>
</dbReference>
<feature type="region of interest" description="Disordered" evidence="7">
    <location>
        <begin position="1601"/>
        <end position="1635"/>
    </location>
</feature>
<dbReference type="Gene3D" id="1.10.150.390">
    <property type="match status" value="1"/>
</dbReference>
<comment type="function">
    <text evidence="6">DNA-dependent RNA polymerase catalyzes the transcription of DNA into RNA using the four ribonucleoside triphosphates as substrates.</text>
</comment>
<keyword evidence="10" id="KW-1185">Reference proteome</keyword>
<dbReference type="SMART" id="SM00663">
    <property type="entry name" value="RPOLA_N"/>
    <property type="match status" value="1"/>
</dbReference>
<reference evidence="9 10" key="1">
    <citation type="submission" date="2012-10" db="EMBL/GenBank/DDBJ databases">
        <authorList>
            <person name="Zafar N."/>
            <person name="Inman J."/>
            <person name="Hall N."/>
            <person name="Lorenzi H."/>
            <person name="Caler E."/>
        </authorList>
    </citation>
    <scope>NUCLEOTIDE SEQUENCE [LARGE SCALE GENOMIC DNA]</scope>
    <source>
        <strain evidence="9 10">IP1</strain>
    </source>
</reference>
<keyword evidence="5 6" id="KW-0804">Transcription</keyword>
<evidence type="ECO:0000256" key="7">
    <source>
        <dbReference type="SAM" id="MobiDB-lite"/>
    </source>
</evidence>
<sequence>MEAIGMETKRVQQIKFTLMSTEDIKKMAVLEVVKAEEVDDGKPVEGGLSDPRMGPFDKGDECKTCRCTRSDCPGHFGYIQLYAPVYNPVYVKYILKVLKCVCPSCHRLYCHDDERLNSLKSKGEERLKDVYDIIDKDYIQCGKRKDKKGAEKQQQHEEEDRICHSAKVDYELPKSKLENKLEIRYKGSKAEESKFMPRDALNILKEMTDEDVKILGFDPKYSHPKFMVFEVFPVAPPAVRPQAVSDKGSRNNKDDLTVMYENIIRANEELKNEQSKVSGINRYDEIFKEVQTICAKVCLKNVKDLPDNPSKKKYKSIEDRLSGKQGRMRLNLMGKRVDFSARTVISPDPNLSMDEVGVPTGIAKILTFPEVVTRYNMDKLQSLVNAGMNSYPGAFMLQRKNGETFRLNGGDKILNIGDVVHRFLMDGDYVIFNRQPSLHRMSMMGHRARVLPFSTFRMNLCDTTPYNADFDGDEMNLHIPQTLEARAEISVLMMTPTQIITPEKNCPIMGIVQDTQCGSYIITKRQTFIEKLIFYNILQWLDKLNVTVPIPAILKPKPLWTGKQVFTLILPPINYENGDYSIGTLLKKGPCYDDSKVYIHKGILVTGYLCNSSGFGKNQSGIVHSIYKDVGMEATKIFFNQTQATVNSWMLTRGFTVGLGDIVVKQDVHDRIREAVKKSIQNSEKYLDHKHDDEIEPVAGQTMFQNLETKLSLLLSNVKTECDKITKDALKKDNNLLQMVDSGSKGSNSNISQMVAFVGKQEINNQRIPFGFYKRTLPHYWKEDYGFVTRGFCENSFVMGLSPQEVFFHAMAGRQGIIDTAIKTSETGYIQRRLVKSMEDVQCKYDRTVRRTTGDMVEFMYGSDGVDALMCESQKFPYCLDVNKMNDASKTVEQVDEQNMKKLYQWDFSDPNLKNIVSEDVYMVLLSDECLEATRKEYDNVLNERAELYAASRQMIGVKPEDVHVVVHFDRQISNVIATSFNPFDKGVDLDPKYVIEQENNLVKRLAEVGVSKTPDAEDKERAIDALRPFSYLMHAKLSSKQCILGYRMCKAAFDDLMKRMENIYLHSRVNPGEMIGSIAAQSIGAPATQMTLNTFHHAGTSEATVTEGVPRLKELLNMSKMPKTPSMTVWLTVDPDEKKSVLDKELNTKIPFTLLKDLVEKVEIWFDPNLRESVVEEDREFLAEYAEISDINQEKYSKWTIRMLLGYNKIVAMGIDVDNDNLKKRVSDKFPSCLVIQSDSNHVVDGSVKIVLYIRFPDSDVARCDSIENLTRALSSDREPVAFHKKMIDQILNDVQISGVVGISKIIIRDKPTPFLVIDPETKLLHEKKQWVIFTEGSNMVGLTQFEEVDFTKTVTNNVYEVYQFLGIEAGRIQLASEFIKCLSGSYVNYRHLGLLADVMTHTGRVEPVNRMGLSRSHAGVITRASFEQTLEQFRRAAAFGESDMLNGVSQNVLMGQRTIVGTGAFTVLIDVEKLQRLNVDAEVLDDSEESEDVKAWDGLMMSPIKQKASVQFSPSRSQLPNKTQMGYQSPIYNTQMGQGFKTSPRPMVTPAMPVQTNTSSFNKFASPSLGGASPYIIQNASPILFGAAQASPLFRSGPSPYQMSSPQNFASPNFASPQLSRPTPPFTQFSPPNDDKSECFVSIVVLFG</sequence>
<keyword evidence="2 6" id="KW-0240">DNA-directed RNA polymerase</keyword>
<evidence type="ECO:0000259" key="8">
    <source>
        <dbReference type="SMART" id="SM00663"/>
    </source>
</evidence>
<dbReference type="Gene3D" id="6.20.50.80">
    <property type="match status" value="1"/>
</dbReference>
<dbReference type="InterPro" id="IPR007080">
    <property type="entry name" value="RNA_pol_Rpb1_1"/>
</dbReference>
<keyword evidence="4 6" id="KW-0548">Nucleotidyltransferase</keyword>
<evidence type="ECO:0000256" key="6">
    <source>
        <dbReference type="RuleBase" id="RU004279"/>
    </source>
</evidence>
<dbReference type="Gene3D" id="3.30.1360.140">
    <property type="match status" value="1"/>
</dbReference>
<dbReference type="InterPro" id="IPR044893">
    <property type="entry name" value="RNA_pol_Rpb1_clamp_domain"/>
</dbReference>
<dbReference type="Gene3D" id="3.30.1490.180">
    <property type="entry name" value="RNA polymerase ii"/>
    <property type="match status" value="1"/>
</dbReference>
<organism evidence="9 10">
    <name type="scientific">Entamoeba invadens IP1</name>
    <dbReference type="NCBI Taxonomy" id="370355"/>
    <lineage>
        <taxon>Eukaryota</taxon>
        <taxon>Amoebozoa</taxon>
        <taxon>Evosea</taxon>
        <taxon>Archamoebae</taxon>
        <taxon>Mastigamoebida</taxon>
        <taxon>Entamoebidae</taxon>
        <taxon>Entamoeba</taxon>
    </lineage>
</organism>
<dbReference type="Gene3D" id="1.10.132.30">
    <property type="match status" value="1"/>
</dbReference>
<proteinExistence type="inferred from homology"/>
<dbReference type="RefSeq" id="XP_004261108.1">
    <property type="nucleotide sequence ID" value="XM_004261060.1"/>
</dbReference>
<dbReference type="PANTHER" id="PTHR19376:SF37">
    <property type="entry name" value="DNA-DIRECTED RNA POLYMERASE II SUBUNIT RPB1"/>
    <property type="match status" value="1"/>
</dbReference>
<dbReference type="InterPro" id="IPR000722">
    <property type="entry name" value="RNA_pol_asu"/>
</dbReference>
<dbReference type="SMR" id="A0A0A1UD26"/>
<dbReference type="InterPro" id="IPR038120">
    <property type="entry name" value="Rpb1_funnel_sf"/>
</dbReference>
<evidence type="ECO:0000256" key="3">
    <source>
        <dbReference type="ARBA" id="ARBA00022679"/>
    </source>
</evidence>
<dbReference type="InterPro" id="IPR007066">
    <property type="entry name" value="RNA_pol_Rpb1_3"/>
</dbReference>
<dbReference type="Pfam" id="PF04997">
    <property type="entry name" value="RNA_pol_Rpb1_1"/>
    <property type="match status" value="1"/>
</dbReference>
<dbReference type="InterPro" id="IPR006592">
    <property type="entry name" value="RNA_pol_N"/>
</dbReference>
<accession>A0A0A1UD26</accession>
<dbReference type="OMA" id="QAFPIPH"/>
<evidence type="ECO:0000313" key="9">
    <source>
        <dbReference type="EMBL" id="ELP94337.1"/>
    </source>
</evidence>
<dbReference type="GO" id="GO:0006351">
    <property type="term" value="P:DNA-templated transcription"/>
    <property type="evidence" value="ECO:0007669"/>
    <property type="project" value="InterPro"/>
</dbReference>
<dbReference type="CDD" id="cd02733">
    <property type="entry name" value="RNAP_II_RPB1_N"/>
    <property type="match status" value="1"/>
</dbReference>
<feature type="compositionally biased region" description="Polar residues" evidence="7">
    <location>
        <begin position="1601"/>
        <end position="1633"/>
    </location>
</feature>
<dbReference type="Gene3D" id="6.10.250.2940">
    <property type="match status" value="1"/>
</dbReference>
<dbReference type="Pfam" id="PF05000">
    <property type="entry name" value="RNA_pol_Rpb1_4"/>
    <property type="match status" value="1"/>
</dbReference>
<evidence type="ECO:0000256" key="5">
    <source>
        <dbReference type="ARBA" id="ARBA00023163"/>
    </source>
</evidence>
<keyword evidence="3 6" id="KW-0808">Transferase</keyword>
<dbReference type="Pfam" id="PF00623">
    <property type="entry name" value="RNA_pol_Rpb1_2"/>
    <property type="match status" value="1"/>
</dbReference>
<comment type="catalytic activity">
    <reaction evidence="6">
        <text>RNA(n) + a ribonucleoside 5'-triphosphate = RNA(n+1) + diphosphate</text>
        <dbReference type="Rhea" id="RHEA:21248"/>
        <dbReference type="Rhea" id="RHEA-COMP:14527"/>
        <dbReference type="Rhea" id="RHEA-COMP:17342"/>
        <dbReference type="ChEBI" id="CHEBI:33019"/>
        <dbReference type="ChEBI" id="CHEBI:61557"/>
        <dbReference type="ChEBI" id="CHEBI:140395"/>
        <dbReference type="EC" id="2.7.7.6"/>
    </reaction>
</comment>
<name>A0A0A1UD26_ENTIV</name>
<dbReference type="InterPro" id="IPR042102">
    <property type="entry name" value="RNA_pol_Rpb1_3_sf"/>
</dbReference>
<dbReference type="Gene3D" id="4.10.860.120">
    <property type="entry name" value="RNA polymerase II, clamp domain"/>
    <property type="match status" value="1"/>
</dbReference>
<dbReference type="PANTHER" id="PTHR19376">
    <property type="entry name" value="DNA-DIRECTED RNA POLYMERASE"/>
    <property type="match status" value="1"/>
</dbReference>
<protein>
    <recommendedName>
        <fullName evidence="6">DNA-directed RNA polymerase subunit</fullName>
        <ecNumber evidence="6">2.7.7.6</ecNumber>
    </recommendedName>
</protein>
<feature type="domain" description="RNA polymerase N-terminal" evidence="8">
    <location>
        <begin position="225"/>
        <end position="523"/>
    </location>
</feature>
<dbReference type="Proteomes" id="UP000014680">
    <property type="component" value="Unassembled WGS sequence"/>
</dbReference>
<dbReference type="KEGG" id="eiv:EIN_131860"/>
<evidence type="ECO:0000313" key="10">
    <source>
        <dbReference type="Proteomes" id="UP000014680"/>
    </source>
</evidence>
<dbReference type="SUPFAM" id="SSF64484">
    <property type="entry name" value="beta and beta-prime subunits of DNA dependent RNA-polymerase"/>
    <property type="match status" value="1"/>
</dbReference>
<dbReference type="FunFam" id="2.40.40.20:FF:000019">
    <property type="entry name" value="DNA-directed RNA polymerase II subunit RPB1"/>
    <property type="match status" value="1"/>
</dbReference>
<dbReference type="InterPro" id="IPR007081">
    <property type="entry name" value="RNA_pol_Rpb1_5"/>
</dbReference>
<dbReference type="Pfam" id="PF04992">
    <property type="entry name" value="RNA_pol_Rpb1_6"/>
    <property type="match status" value="1"/>
</dbReference>
<gene>
    <name evidence="9" type="ORF">EIN_131860</name>
</gene>
<dbReference type="Pfam" id="PF04998">
    <property type="entry name" value="RNA_pol_Rpb1_5"/>
    <property type="match status" value="1"/>
</dbReference>
<dbReference type="InterPro" id="IPR038593">
    <property type="entry name" value="RNA_pol_Rpb1_7_sf"/>
</dbReference>
<dbReference type="InterPro" id="IPR007073">
    <property type="entry name" value="RNA_pol_Rpb1_7"/>
</dbReference>
<dbReference type="Pfam" id="PF04990">
    <property type="entry name" value="RNA_pol_Rpb1_7"/>
    <property type="match status" value="1"/>
</dbReference>
<dbReference type="GO" id="GO:0003899">
    <property type="term" value="F:DNA-directed RNA polymerase activity"/>
    <property type="evidence" value="ECO:0007669"/>
    <property type="project" value="UniProtKB-EC"/>
</dbReference>
<dbReference type="InterPro" id="IPR007083">
    <property type="entry name" value="RNA_pol_Rpb1_4"/>
</dbReference>
<dbReference type="OrthoDB" id="270392at2759"/>
<dbReference type="GeneID" id="14893324"/>
<dbReference type="GO" id="GO:0003677">
    <property type="term" value="F:DNA binding"/>
    <property type="evidence" value="ECO:0007669"/>
    <property type="project" value="InterPro"/>
</dbReference>
<dbReference type="EMBL" id="KB206244">
    <property type="protein sequence ID" value="ELP94337.1"/>
    <property type="molecule type" value="Genomic_DNA"/>
</dbReference>
<evidence type="ECO:0000256" key="2">
    <source>
        <dbReference type="ARBA" id="ARBA00022478"/>
    </source>
</evidence>
<dbReference type="InterPro" id="IPR007075">
    <property type="entry name" value="RNA_pol_Rpb1_6"/>
</dbReference>
<dbReference type="EC" id="2.7.7.6" evidence="6"/>
<comment type="similarity">
    <text evidence="1 6">Belongs to the RNA polymerase beta' chain family.</text>
</comment>
<dbReference type="GO" id="GO:0005665">
    <property type="term" value="C:RNA polymerase II, core complex"/>
    <property type="evidence" value="ECO:0007669"/>
    <property type="project" value="TreeGrafter"/>
</dbReference>
<evidence type="ECO:0000256" key="4">
    <source>
        <dbReference type="ARBA" id="ARBA00022695"/>
    </source>
</evidence>